<dbReference type="GO" id="GO:0005886">
    <property type="term" value="C:plasma membrane"/>
    <property type="evidence" value="ECO:0007669"/>
    <property type="project" value="UniProtKB-SubCell"/>
</dbReference>
<accession>A0A643EZQ2</accession>
<evidence type="ECO:0000256" key="5">
    <source>
        <dbReference type="ARBA" id="ARBA00023136"/>
    </source>
</evidence>
<dbReference type="CDD" id="cd06579">
    <property type="entry name" value="TM_PBP1_transp_AraH_like"/>
    <property type="match status" value="1"/>
</dbReference>
<feature type="transmembrane region" description="Helical" evidence="6">
    <location>
        <begin position="62"/>
        <end position="85"/>
    </location>
</feature>
<feature type="transmembrane region" description="Helical" evidence="6">
    <location>
        <begin position="147"/>
        <end position="171"/>
    </location>
</feature>
<name>A0A643EZQ2_9HYPH</name>
<protein>
    <submittedName>
        <fullName evidence="7">ABC transporter permease</fullName>
    </submittedName>
</protein>
<sequence>MPRKKTIGDSQMTVDTMPANNQRSLPWKRLGSMREAGLIAIILVLCIAMSFVSPHFLTFGNFRAMLMSFSVEGIVVVGMTILLIVGGIDLSVGSVVCFAMVLSGTLFLAGLDPWSASLIGIFASGLIGCVMGLFVTVVGLNHFITSLAAMVIVRGLCLIITKGTPLSLFTLPPTFKMIGQGNFYGVPYVILIFVMIVVLFDFLLRRAAAFRKVFYTGSNEKAALYSGIKTKQVKFWVTVLCSTLAGVAGVIYMSRFGAATPTFGVGMELNIIAAAVIGGASLNGGSGTILGAILGIALLSLVTSSLVLLNVSVYWQDMIKGCILLAAVSIDHFLHKRKAA</sequence>
<keyword evidence="3 6" id="KW-0812">Transmembrane</keyword>
<dbReference type="PANTHER" id="PTHR32196">
    <property type="entry name" value="ABC TRANSPORTER PERMEASE PROTEIN YPHD-RELATED-RELATED"/>
    <property type="match status" value="1"/>
</dbReference>
<evidence type="ECO:0000256" key="4">
    <source>
        <dbReference type="ARBA" id="ARBA00022989"/>
    </source>
</evidence>
<organism evidence="7">
    <name type="scientific">Brucella pituitosa</name>
    <dbReference type="NCBI Taxonomy" id="571256"/>
    <lineage>
        <taxon>Bacteria</taxon>
        <taxon>Pseudomonadati</taxon>
        <taxon>Pseudomonadota</taxon>
        <taxon>Alphaproteobacteria</taxon>
        <taxon>Hyphomicrobiales</taxon>
        <taxon>Brucellaceae</taxon>
        <taxon>Brucella/Ochrobactrum group</taxon>
        <taxon>Brucella</taxon>
    </lineage>
</organism>
<dbReference type="AlphaFoldDB" id="A0A643EZQ2"/>
<evidence type="ECO:0000256" key="2">
    <source>
        <dbReference type="ARBA" id="ARBA00022475"/>
    </source>
</evidence>
<evidence type="ECO:0000256" key="3">
    <source>
        <dbReference type="ARBA" id="ARBA00022692"/>
    </source>
</evidence>
<comment type="caution">
    <text evidence="7">The sequence shown here is derived from an EMBL/GenBank/DDBJ whole genome shotgun (WGS) entry which is preliminary data.</text>
</comment>
<feature type="transmembrane region" description="Helical" evidence="6">
    <location>
        <begin position="36"/>
        <end position="56"/>
    </location>
</feature>
<feature type="transmembrane region" description="Helical" evidence="6">
    <location>
        <begin position="183"/>
        <end position="204"/>
    </location>
</feature>
<feature type="transmembrane region" description="Helical" evidence="6">
    <location>
        <begin position="289"/>
        <end position="312"/>
    </location>
</feature>
<dbReference type="GO" id="GO:0022857">
    <property type="term" value="F:transmembrane transporter activity"/>
    <property type="evidence" value="ECO:0007669"/>
    <property type="project" value="InterPro"/>
</dbReference>
<evidence type="ECO:0000313" key="7">
    <source>
        <dbReference type="EMBL" id="KAB0569543.1"/>
    </source>
</evidence>
<evidence type="ECO:0000256" key="1">
    <source>
        <dbReference type="ARBA" id="ARBA00004651"/>
    </source>
</evidence>
<reference evidence="7" key="1">
    <citation type="submission" date="2019-09" db="EMBL/GenBank/DDBJ databases">
        <title>Draft genome sequences of 48 bacterial type strains from the CCUG.</title>
        <authorList>
            <person name="Tunovic T."/>
            <person name="Pineiro-Iglesias B."/>
            <person name="Unosson C."/>
            <person name="Inganas E."/>
            <person name="Ohlen M."/>
            <person name="Cardew S."/>
            <person name="Jensie-Markopoulos S."/>
            <person name="Salva-Serra F."/>
            <person name="Jaen-Luchoro D."/>
            <person name="Karlsson R."/>
            <person name="Svensson-Stadler L."/>
            <person name="Chun J."/>
            <person name="Moore E."/>
        </authorList>
    </citation>
    <scope>NUCLEOTIDE SEQUENCE</scope>
    <source>
        <strain evidence="7">CCUG 50899</strain>
    </source>
</reference>
<feature type="transmembrane region" description="Helical" evidence="6">
    <location>
        <begin position="235"/>
        <end position="253"/>
    </location>
</feature>
<feature type="transmembrane region" description="Helical" evidence="6">
    <location>
        <begin position="117"/>
        <end position="140"/>
    </location>
</feature>
<keyword evidence="5 6" id="KW-0472">Membrane</keyword>
<gene>
    <name evidence="7" type="ORF">F7Q93_17195</name>
</gene>
<evidence type="ECO:0000256" key="6">
    <source>
        <dbReference type="SAM" id="Phobius"/>
    </source>
</evidence>
<feature type="transmembrane region" description="Helical" evidence="6">
    <location>
        <begin position="92"/>
        <end position="111"/>
    </location>
</feature>
<comment type="subcellular location">
    <subcellularLocation>
        <location evidence="1">Cell membrane</location>
        <topology evidence="1">Multi-pass membrane protein</topology>
    </subcellularLocation>
</comment>
<keyword evidence="4 6" id="KW-1133">Transmembrane helix</keyword>
<proteinExistence type="predicted"/>
<dbReference type="EMBL" id="VZPE01000007">
    <property type="protein sequence ID" value="KAB0569543.1"/>
    <property type="molecule type" value="Genomic_DNA"/>
</dbReference>
<keyword evidence="2" id="KW-1003">Cell membrane</keyword>
<dbReference type="InterPro" id="IPR001851">
    <property type="entry name" value="ABC_transp_permease"/>
</dbReference>
<dbReference type="Pfam" id="PF02653">
    <property type="entry name" value="BPD_transp_2"/>
    <property type="match status" value="1"/>
</dbReference>